<keyword evidence="3" id="KW-0808">Transferase</keyword>
<dbReference type="Pfam" id="PF00202">
    <property type="entry name" value="Aminotran_3"/>
    <property type="match status" value="1"/>
</dbReference>
<keyword evidence="7" id="KW-1185">Reference proteome</keyword>
<proteinExistence type="inferred from homology"/>
<evidence type="ECO:0000256" key="1">
    <source>
        <dbReference type="ARBA" id="ARBA00001933"/>
    </source>
</evidence>
<organism evidence="6 7">
    <name type="scientific">Streptomyces yunnanensis</name>
    <dbReference type="NCBI Taxonomy" id="156453"/>
    <lineage>
        <taxon>Bacteria</taxon>
        <taxon>Bacillati</taxon>
        <taxon>Actinomycetota</taxon>
        <taxon>Actinomycetes</taxon>
        <taxon>Kitasatosporales</taxon>
        <taxon>Streptomycetaceae</taxon>
        <taxon>Streptomyces</taxon>
    </lineage>
</organism>
<reference evidence="6 7" key="1">
    <citation type="submission" date="2022-03" db="EMBL/GenBank/DDBJ databases">
        <title>Streptomyces yunnanensis P86,complete genome.</title>
        <authorList>
            <person name="Chen S."/>
            <person name="Zhang Q."/>
        </authorList>
    </citation>
    <scope>NUCLEOTIDE SEQUENCE [LARGE SCALE GENOMIC DNA]</scope>
    <source>
        <strain evidence="6 7">P86</strain>
    </source>
</reference>
<dbReference type="EMBL" id="CP095749">
    <property type="protein sequence ID" value="WEB45510.1"/>
    <property type="molecule type" value="Genomic_DNA"/>
</dbReference>
<evidence type="ECO:0000256" key="3">
    <source>
        <dbReference type="ARBA" id="ARBA00022679"/>
    </source>
</evidence>
<dbReference type="RefSeq" id="WP_275311657.1">
    <property type="nucleotide sequence ID" value="NZ_CP095749.1"/>
</dbReference>
<accession>A0ABY8ANR1</accession>
<evidence type="ECO:0000256" key="5">
    <source>
        <dbReference type="RuleBase" id="RU003560"/>
    </source>
</evidence>
<dbReference type="PANTHER" id="PTHR11986:SF79">
    <property type="entry name" value="ACETYLORNITHINE AMINOTRANSFERASE, MITOCHONDRIAL"/>
    <property type="match status" value="1"/>
</dbReference>
<dbReference type="SUPFAM" id="SSF53383">
    <property type="entry name" value="PLP-dependent transferases"/>
    <property type="match status" value="1"/>
</dbReference>
<comment type="similarity">
    <text evidence="5">Belongs to the class-III pyridoxal-phosphate-dependent aminotransferase family.</text>
</comment>
<dbReference type="InterPro" id="IPR050103">
    <property type="entry name" value="Class-III_PLP-dep_AT"/>
</dbReference>
<dbReference type="Gene3D" id="3.40.640.10">
    <property type="entry name" value="Type I PLP-dependent aspartate aminotransferase-like (Major domain)"/>
    <property type="match status" value="2"/>
</dbReference>
<evidence type="ECO:0000256" key="2">
    <source>
        <dbReference type="ARBA" id="ARBA00022576"/>
    </source>
</evidence>
<evidence type="ECO:0000313" key="7">
    <source>
        <dbReference type="Proteomes" id="UP001218629"/>
    </source>
</evidence>
<dbReference type="InterPro" id="IPR015421">
    <property type="entry name" value="PyrdxlP-dep_Trfase_major"/>
</dbReference>
<protein>
    <submittedName>
        <fullName evidence="6">Aminotransferase class III-fold pyridoxal phosphate-dependent enzyme</fullName>
    </submittedName>
</protein>
<keyword evidence="4 5" id="KW-0663">Pyridoxal phosphate</keyword>
<gene>
    <name evidence="6" type="ORF">MOV08_00200</name>
</gene>
<dbReference type="InterPro" id="IPR005814">
    <property type="entry name" value="Aminotrans_3"/>
</dbReference>
<dbReference type="Gene3D" id="3.90.1150.10">
    <property type="entry name" value="Aspartate Aminotransferase, domain 1"/>
    <property type="match status" value="2"/>
</dbReference>
<dbReference type="Proteomes" id="UP001218629">
    <property type="component" value="Chromosome"/>
</dbReference>
<dbReference type="InterPro" id="IPR015422">
    <property type="entry name" value="PyrdxlP-dep_Trfase_small"/>
</dbReference>
<evidence type="ECO:0000313" key="6">
    <source>
        <dbReference type="EMBL" id="WEB45510.1"/>
    </source>
</evidence>
<dbReference type="InterPro" id="IPR015424">
    <property type="entry name" value="PyrdxlP-dep_Trfase"/>
</dbReference>
<keyword evidence="2 6" id="KW-0032">Aminotransferase</keyword>
<sequence>MESAVTEPKAAGPVDLTEPHLRETLAMAGLDVEYVRAEHNTLYYLDENGEEVPVVDFTGGYGSLLLGHNNSQIVARAREALDGQVPVHAQFAPSSHANAVAFRLNEILRRELGSDEPYFAIFANSGAEAIEAAVKHAELDRVMRAGVLAAQLAAHAEQARAAVSAGTAEVTAGALAQLGLKEGGVAELLAEAERRNAEQMARPPVFLALEGGFHGKLMGSVQLTHNPGFRTPFSALATQARFIPLGRRGAVGEALAAERAVVFDIVVDGSEVRVAERDLPVVCALLVEPIQGEGGIVEVSRELAEEIGRECQAAGCPVIVDEIQSGMGRTGSFLASSSLGLRGDYYTLAKSLGGGIAKNSVMLVRQSRYRREFEMVHSSTFAKDAFSSLIAQKVLDILEADGGQVYRLATERGNKLKSVLLALREEFPGVVKDVRGRGLMLGLEFTDQTSAPSETFRGFAQAGILGYALAGYLLKRHRVRTFPTASAVSTLRFEPSVYVSDAEIDQLAAALRALCEILRDQDEARFFGS</sequence>
<name>A0ABY8ANR1_9ACTN</name>
<dbReference type="GO" id="GO:0008483">
    <property type="term" value="F:transaminase activity"/>
    <property type="evidence" value="ECO:0007669"/>
    <property type="project" value="UniProtKB-KW"/>
</dbReference>
<dbReference type="PANTHER" id="PTHR11986">
    <property type="entry name" value="AMINOTRANSFERASE CLASS III"/>
    <property type="match status" value="1"/>
</dbReference>
<comment type="cofactor">
    <cofactor evidence="1">
        <name>pyridoxal 5'-phosphate</name>
        <dbReference type="ChEBI" id="CHEBI:597326"/>
    </cofactor>
</comment>
<evidence type="ECO:0000256" key="4">
    <source>
        <dbReference type="ARBA" id="ARBA00022898"/>
    </source>
</evidence>